<sequence>MTIYILNAPHKPKSLLVNIHLICIVHDFTNHLGIFFHHVHH</sequence>
<evidence type="ECO:0000313" key="1">
    <source>
        <dbReference type="EMBL" id="MBX50606.1"/>
    </source>
</evidence>
<protein>
    <submittedName>
        <fullName evidence="1">Uncharacterized protein</fullName>
    </submittedName>
</protein>
<reference evidence="1" key="1">
    <citation type="submission" date="2018-02" db="EMBL/GenBank/DDBJ databases">
        <title>Rhizophora mucronata_Transcriptome.</title>
        <authorList>
            <person name="Meera S.P."/>
            <person name="Sreeshan A."/>
            <person name="Augustine A."/>
        </authorList>
    </citation>
    <scope>NUCLEOTIDE SEQUENCE</scope>
    <source>
        <tissue evidence="1">Leaf</tissue>
    </source>
</reference>
<dbReference type="EMBL" id="GGEC01070122">
    <property type="protein sequence ID" value="MBX50606.1"/>
    <property type="molecule type" value="Transcribed_RNA"/>
</dbReference>
<accession>A0A2P2P771</accession>
<organism evidence="1">
    <name type="scientific">Rhizophora mucronata</name>
    <name type="common">Asiatic mangrove</name>
    <dbReference type="NCBI Taxonomy" id="61149"/>
    <lineage>
        <taxon>Eukaryota</taxon>
        <taxon>Viridiplantae</taxon>
        <taxon>Streptophyta</taxon>
        <taxon>Embryophyta</taxon>
        <taxon>Tracheophyta</taxon>
        <taxon>Spermatophyta</taxon>
        <taxon>Magnoliopsida</taxon>
        <taxon>eudicotyledons</taxon>
        <taxon>Gunneridae</taxon>
        <taxon>Pentapetalae</taxon>
        <taxon>rosids</taxon>
        <taxon>fabids</taxon>
        <taxon>Malpighiales</taxon>
        <taxon>Rhizophoraceae</taxon>
        <taxon>Rhizophora</taxon>
    </lineage>
</organism>
<name>A0A2P2P771_RHIMU</name>
<proteinExistence type="predicted"/>
<dbReference type="AlphaFoldDB" id="A0A2P2P771"/>